<dbReference type="Proteomes" id="UP000198935">
    <property type="component" value="Unassembled WGS sequence"/>
</dbReference>
<dbReference type="Gene3D" id="1.20.120.20">
    <property type="entry name" value="Apolipoprotein"/>
    <property type="match status" value="1"/>
</dbReference>
<evidence type="ECO:0000256" key="5">
    <source>
        <dbReference type="ARBA" id="ARBA00023136"/>
    </source>
</evidence>
<keyword evidence="4 8" id="KW-1133">Transmembrane helix</keyword>
<dbReference type="EMBL" id="FNPI01000001">
    <property type="protein sequence ID" value="SDY03694.1"/>
    <property type="molecule type" value="Genomic_DNA"/>
</dbReference>
<comment type="similarity">
    <text evidence="6">Belongs to the exbB/tolQ family.</text>
</comment>
<evidence type="ECO:0000256" key="8">
    <source>
        <dbReference type="SAM" id="Phobius"/>
    </source>
</evidence>
<feature type="transmembrane region" description="Helical" evidence="8">
    <location>
        <begin position="156"/>
        <end position="178"/>
    </location>
</feature>
<feature type="domain" description="MotA/TolQ/ExbB proton channel" evidence="9">
    <location>
        <begin position="107"/>
        <end position="177"/>
    </location>
</feature>
<feature type="coiled-coil region" evidence="7">
    <location>
        <begin position="567"/>
        <end position="601"/>
    </location>
</feature>
<evidence type="ECO:0000313" key="11">
    <source>
        <dbReference type="Proteomes" id="UP000198935"/>
    </source>
</evidence>
<keyword evidence="7" id="KW-0175">Coiled coil</keyword>
<sequence>MVEAVLQLFMSEEKAQSILATPLIEAIFIVLFVTFVSAVLVHFFLYIKLRKIRHFLTVTDSLEIEPLSSFKEEFVRKQSQESLRVETFVQQKFSGWRVLHVPVVSLIKILQMTVSVFILLGVLGTFIGLSMSLGSVDTSGEQLVENVANVLAGLDTAFYTSIAGMGLSLMMTVLLRIANTEYMLTDIMLKVESYLEENEADAMTRLIDVSKTIHGSIVELRETNQQSLQSIEQSFHGFREYTTGLQQSAKDLAKFNEGLAENLKDFTELFASIKEVTDGLSGAVTKLNTNFGQLFSTLTKMDKRNERLITAFQDTYRKIEELSVSQTETLRQFEASMEDWKEYLSAMAASQEGIHASFEKIHAQSDMLVKTMKENNRQFQGIFGENVSSKLAGISTYLRELKGDFDKLGNAVVRLPEALDTINTAQMEYKHLLSDRFDELKQFNKDFQQHLQAHSSESATFEKHLQEASITYEQLGSKNNQLLNEINRTIAQMTASFQQREDQIEASVGILKDSLSTYVSKLEGTMGDKLDKITRSIGGYVTEMNEALKKEWKQIGDITEDSQQRTARHTQQVLADLSEEIQHLNRRLFSLAQESDKYNQRVRVGSND</sequence>
<keyword evidence="3 8" id="KW-0812">Transmembrane</keyword>
<gene>
    <name evidence="10" type="ORF">SAMN05421736_101198</name>
</gene>
<name>A0A1H3GMF8_9BACI</name>
<evidence type="ECO:0000313" key="10">
    <source>
        <dbReference type="EMBL" id="SDY03694.1"/>
    </source>
</evidence>
<dbReference type="SUPFAM" id="SSF58113">
    <property type="entry name" value="Apolipoprotein A-I"/>
    <property type="match status" value="1"/>
</dbReference>
<dbReference type="Pfam" id="PF01618">
    <property type="entry name" value="MotA_ExbB"/>
    <property type="match status" value="1"/>
</dbReference>
<evidence type="ECO:0000259" key="9">
    <source>
        <dbReference type="Pfam" id="PF01618"/>
    </source>
</evidence>
<evidence type="ECO:0000256" key="2">
    <source>
        <dbReference type="ARBA" id="ARBA00022475"/>
    </source>
</evidence>
<feature type="coiled-coil region" evidence="7">
    <location>
        <begin position="465"/>
        <end position="492"/>
    </location>
</feature>
<dbReference type="STRING" id="1503961.SAMN05421736_101198"/>
<proteinExistence type="inferred from homology"/>
<evidence type="ECO:0000256" key="7">
    <source>
        <dbReference type="SAM" id="Coils"/>
    </source>
</evidence>
<feature type="transmembrane region" description="Helical" evidence="8">
    <location>
        <begin position="116"/>
        <end position="136"/>
    </location>
</feature>
<evidence type="ECO:0000256" key="3">
    <source>
        <dbReference type="ARBA" id="ARBA00022692"/>
    </source>
</evidence>
<evidence type="ECO:0000256" key="6">
    <source>
        <dbReference type="RuleBase" id="RU004057"/>
    </source>
</evidence>
<accession>A0A1H3GMF8</accession>
<dbReference type="InterPro" id="IPR002898">
    <property type="entry name" value="MotA_ExbB_proton_chnl"/>
</dbReference>
<keyword evidence="2" id="KW-1003">Cell membrane</keyword>
<protein>
    <submittedName>
        <fullName evidence="10">MotA/TolQ/ExbB proton channel family protein</fullName>
    </submittedName>
</protein>
<keyword evidence="11" id="KW-1185">Reference proteome</keyword>
<keyword evidence="6" id="KW-0653">Protein transport</keyword>
<comment type="subcellular location">
    <subcellularLocation>
        <location evidence="1">Cell membrane</location>
        <topology evidence="1">Multi-pass membrane protein</topology>
    </subcellularLocation>
    <subcellularLocation>
        <location evidence="6">Membrane</location>
        <topology evidence="6">Multi-pass membrane protein</topology>
    </subcellularLocation>
</comment>
<dbReference type="OrthoDB" id="2809136at2"/>
<reference evidence="11" key="1">
    <citation type="submission" date="2016-10" db="EMBL/GenBank/DDBJ databases">
        <authorList>
            <person name="Varghese N."/>
            <person name="Submissions S."/>
        </authorList>
    </citation>
    <scope>NUCLEOTIDE SEQUENCE [LARGE SCALE GENOMIC DNA]</scope>
    <source>
        <strain evidence="11">SP</strain>
    </source>
</reference>
<feature type="transmembrane region" description="Helical" evidence="8">
    <location>
        <begin position="26"/>
        <end position="47"/>
    </location>
</feature>
<organism evidence="10 11">
    <name type="scientific">Evansella caseinilytica</name>
    <dbReference type="NCBI Taxonomy" id="1503961"/>
    <lineage>
        <taxon>Bacteria</taxon>
        <taxon>Bacillati</taxon>
        <taxon>Bacillota</taxon>
        <taxon>Bacilli</taxon>
        <taxon>Bacillales</taxon>
        <taxon>Bacillaceae</taxon>
        <taxon>Evansella</taxon>
    </lineage>
</organism>
<keyword evidence="5 8" id="KW-0472">Membrane</keyword>
<evidence type="ECO:0000256" key="1">
    <source>
        <dbReference type="ARBA" id="ARBA00004651"/>
    </source>
</evidence>
<evidence type="ECO:0000256" key="4">
    <source>
        <dbReference type="ARBA" id="ARBA00022989"/>
    </source>
</evidence>
<dbReference type="GO" id="GO:0015031">
    <property type="term" value="P:protein transport"/>
    <property type="evidence" value="ECO:0007669"/>
    <property type="project" value="UniProtKB-KW"/>
</dbReference>
<dbReference type="GO" id="GO:0005886">
    <property type="term" value="C:plasma membrane"/>
    <property type="evidence" value="ECO:0007669"/>
    <property type="project" value="UniProtKB-SubCell"/>
</dbReference>
<dbReference type="AlphaFoldDB" id="A0A1H3GMF8"/>
<dbReference type="Gene3D" id="1.10.287.950">
    <property type="entry name" value="Methyl-accepting chemotaxis protein"/>
    <property type="match status" value="1"/>
</dbReference>
<keyword evidence="6" id="KW-0813">Transport</keyword>